<sequence length="570" mass="61097">MGIVLIAMTGLGPSMLGNSYWEHTFQLVNIYVAVAVFQNFLFVDAGQKSFGQGAILGLGAYGFAIAVGLNGLPVIIGLLAGIVAATAGGLLFALPALRVQGFHLGFVTMSAGIVFPQLLVQFDWLTRGINGISVKLPGLTDPLLFGLSPMTLIVTLFPILALLLHFVLRQSPLGRRMRIAAESPEAARSLGIRPGFMRSLAFVIASVGTGISGVLYVPAVGFISPQGFLVDLSFVFFFAVVVGGRGQLLGPIIGIWIIHVLPTIILVQLIDYRLLVYGILTLLVVILFPDGVVGTFESWRRKRSQVGGGERGFRLDRFTDAIRSMVPVTGKPSDVPIIEVRNATKKFGQVVAIEDVDMVVRPGEIHGLVGANGSGKTSLLNVLTGLSRLNSGTYSFNGRDVTRVPADAIAKLGLGRTFQTPRMFPSLSVWDNIRIGLDARDEALEPEFATLAQSLDRDFANDSPALLSHGQRRLVEVVRVVFKQSSILLFDEPAAGLSPEERAEFADLVRLLSRTLGKAIILVEHDLDLVWGIADTITVLETGRVVASGAPAVLAKDPAVQHLFVGGRHA</sequence>
<dbReference type="GO" id="GO:0016887">
    <property type="term" value="F:ATP hydrolysis activity"/>
    <property type="evidence" value="ECO:0007669"/>
    <property type="project" value="InterPro"/>
</dbReference>
<proteinExistence type="inferred from homology"/>
<dbReference type="EMBL" id="JACRAF010000022">
    <property type="protein sequence ID" value="MBI4921617.1"/>
    <property type="molecule type" value="Genomic_DNA"/>
</dbReference>
<dbReference type="AlphaFoldDB" id="A0A933L1T0"/>
<dbReference type="Pfam" id="PF00005">
    <property type="entry name" value="ABC_tran"/>
    <property type="match status" value="1"/>
</dbReference>
<dbReference type="SUPFAM" id="SSF52540">
    <property type="entry name" value="P-loop containing nucleoside triphosphate hydrolases"/>
    <property type="match status" value="1"/>
</dbReference>
<dbReference type="InterPro" id="IPR043428">
    <property type="entry name" value="LivM-like"/>
</dbReference>
<dbReference type="InterPro" id="IPR003593">
    <property type="entry name" value="AAA+_ATPase"/>
</dbReference>
<feature type="transmembrane region" description="Helical" evidence="10">
    <location>
        <begin position="142"/>
        <end position="168"/>
    </location>
</feature>
<evidence type="ECO:0000256" key="3">
    <source>
        <dbReference type="ARBA" id="ARBA00022448"/>
    </source>
</evidence>
<evidence type="ECO:0000256" key="6">
    <source>
        <dbReference type="ARBA" id="ARBA00022741"/>
    </source>
</evidence>
<evidence type="ECO:0000256" key="5">
    <source>
        <dbReference type="ARBA" id="ARBA00022692"/>
    </source>
</evidence>
<dbReference type="InterPro" id="IPR051120">
    <property type="entry name" value="ABC_AA/LPS_Transport"/>
</dbReference>
<name>A0A933L1T0_9HYPH</name>
<evidence type="ECO:0000313" key="12">
    <source>
        <dbReference type="EMBL" id="MBI4921617.1"/>
    </source>
</evidence>
<keyword evidence="9 10" id="KW-0472">Membrane</keyword>
<feature type="transmembrane region" description="Helical" evidence="10">
    <location>
        <begin position="101"/>
        <end position="122"/>
    </location>
</feature>
<evidence type="ECO:0000256" key="7">
    <source>
        <dbReference type="ARBA" id="ARBA00022840"/>
    </source>
</evidence>
<dbReference type="GO" id="GO:0015658">
    <property type="term" value="F:branched-chain amino acid transmembrane transporter activity"/>
    <property type="evidence" value="ECO:0007669"/>
    <property type="project" value="InterPro"/>
</dbReference>
<dbReference type="Gene3D" id="3.40.50.300">
    <property type="entry name" value="P-loop containing nucleotide triphosphate hydrolases"/>
    <property type="match status" value="1"/>
</dbReference>
<dbReference type="InterPro" id="IPR003439">
    <property type="entry name" value="ABC_transporter-like_ATP-bd"/>
</dbReference>
<comment type="similarity">
    <text evidence="2">Belongs to the ABC transporter superfamily.</text>
</comment>
<comment type="subcellular location">
    <subcellularLocation>
        <location evidence="1">Cell membrane</location>
        <topology evidence="1">Multi-pass membrane protein</topology>
    </subcellularLocation>
</comment>
<dbReference type="InterPro" id="IPR017871">
    <property type="entry name" value="ABC_transporter-like_CS"/>
</dbReference>
<feature type="transmembrane region" description="Helical" evidence="10">
    <location>
        <begin position="223"/>
        <end position="241"/>
    </location>
</feature>
<evidence type="ECO:0000256" key="2">
    <source>
        <dbReference type="ARBA" id="ARBA00005417"/>
    </source>
</evidence>
<comment type="caution">
    <text evidence="12">The sequence shown here is derived from an EMBL/GenBank/DDBJ whole genome shotgun (WGS) entry which is preliminary data.</text>
</comment>
<reference evidence="12" key="1">
    <citation type="submission" date="2020-07" db="EMBL/GenBank/DDBJ databases">
        <title>Huge and variable diversity of episymbiotic CPR bacteria and DPANN archaea in groundwater ecosystems.</title>
        <authorList>
            <person name="He C.Y."/>
            <person name="Keren R."/>
            <person name="Whittaker M."/>
            <person name="Farag I.F."/>
            <person name="Doudna J."/>
            <person name="Cate J.H.D."/>
            <person name="Banfield J.F."/>
        </authorList>
    </citation>
    <scope>NUCLEOTIDE SEQUENCE</scope>
    <source>
        <strain evidence="12">NC_groundwater_1586_Pr3_B-0.1um_66_15</strain>
    </source>
</reference>
<dbReference type="PROSITE" id="PS50893">
    <property type="entry name" value="ABC_TRANSPORTER_2"/>
    <property type="match status" value="1"/>
</dbReference>
<dbReference type="GO" id="GO:0005886">
    <property type="term" value="C:plasma membrane"/>
    <property type="evidence" value="ECO:0007669"/>
    <property type="project" value="UniProtKB-SubCell"/>
</dbReference>
<evidence type="ECO:0000259" key="11">
    <source>
        <dbReference type="PROSITE" id="PS50893"/>
    </source>
</evidence>
<feature type="transmembrane region" description="Helical" evidence="10">
    <location>
        <begin position="248"/>
        <end position="270"/>
    </location>
</feature>
<dbReference type="InterPro" id="IPR027417">
    <property type="entry name" value="P-loop_NTPase"/>
</dbReference>
<evidence type="ECO:0000256" key="10">
    <source>
        <dbReference type="SAM" id="Phobius"/>
    </source>
</evidence>
<dbReference type="SMART" id="SM00382">
    <property type="entry name" value="AAA"/>
    <property type="match status" value="1"/>
</dbReference>
<evidence type="ECO:0000256" key="8">
    <source>
        <dbReference type="ARBA" id="ARBA00022989"/>
    </source>
</evidence>
<feature type="domain" description="ABC transporter" evidence="11">
    <location>
        <begin position="338"/>
        <end position="567"/>
    </location>
</feature>
<dbReference type="Proteomes" id="UP000782610">
    <property type="component" value="Unassembled WGS sequence"/>
</dbReference>
<evidence type="ECO:0000256" key="1">
    <source>
        <dbReference type="ARBA" id="ARBA00004651"/>
    </source>
</evidence>
<evidence type="ECO:0000256" key="4">
    <source>
        <dbReference type="ARBA" id="ARBA00022475"/>
    </source>
</evidence>
<keyword evidence="6" id="KW-0547">Nucleotide-binding</keyword>
<organism evidence="12 13">
    <name type="scientific">Devosia nanyangense</name>
    <dbReference type="NCBI Taxonomy" id="1228055"/>
    <lineage>
        <taxon>Bacteria</taxon>
        <taxon>Pseudomonadati</taxon>
        <taxon>Pseudomonadota</taxon>
        <taxon>Alphaproteobacteria</taxon>
        <taxon>Hyphomicrobiales</taxon>
        <taxon>Devosiaceae</taxon>
        <taxon>Devosia</taxon>
    </lineage>
</organism>
<dbReference type="PANTHER" id="PTHR45772:SF2">
    <property type="entry name" value="ABC TRANSPORTER ATP-BINDING PROTEIN"/>
    <property type="match status" value="1"/>
</dbReference>
<keyword evidence="5 10" id="KW-0812">Transmembrane</keyword>
<dbReference type="PROSITE" id="PS00211">
    <property type="entry name" value="ABC_TRANSPORTER_1"/>
    <property type="match status" value="1"/>
</dbReference>
<evidence type="ECO:0000313" key="13">
    <source>
        <dbReference type="Proteomes" id="UP000782610"/>
    </source>
</evidence>
<dbReference type="PANTHER" id="PTHR45772">
    <property type="entry name" value="CONSERVED COMPONENT OF ABC TRANSPORTER FOR NATURAL AMINO ACIDS-RELATED"/>
    <property type="match status" value="1"/>
</dbReference>
<dbReference type="Pfam" id="PF02653">
    <property type="entry name" value="BPD_transp_2"/>
    <property type="match status" value="1"/>
</dbReference>
<gene>
    <name evidence="12" type="ORF">HY834_07690</name>
</gene>
<keyword evidence="8 10" id="KW-1133">Transmembrane helix</keyword>
<feature type="transmembrane region" description="Helical" evidence="10">
    <location>
        <begin position="75"/>
        <end position="94"/>
    </location>
</feature>
<accession>A0A933L1T0</accession>
<protein>
    <submittedName>
        <fullName evidence="12">ATP-binding cassette domain-containing protein</fullName>
    </submittedName>
</protein>
<feature type="transmembrane region" description="Helical" evidence="10">
    <location>
        <begin position="276"/>
        <end position="296"/>
    </location>
</feature>
<keyword evidence="7 12" id="KW-0067">ATP-binding</keyword>
<feature type="transmembrane region" description="Helical" evidence="10">
    <location>
        <begin position="50"/>
        <end position="69"/>
    </location>
</feature>
<dbReference type="GO" id="GO:0005524">
    <property type="term" value="F:ATP binding"/>
    <property type="evidence" value="ECO:0007669"/>
    <property type="project" value="UniProtKB-KW"/>
</dbReference>
<feature type="transmembrane region" description="Helical" evidence="10">
    <location>
        <begin position="24"/>
        <end position="43"/>
    </location>
</feature>
<feature type="transmembrane region" description="Helical" evidence="10">
    <location>
        <begin position="196"/>
        <end position="217"/>
    </location>
</feature>
<dbReference type="InterPro" id="IPR001851">
    <property type="entry name" value="ABC_transp_permease"/>
</dbReference>
<evidence type="ECO:0000256" key="9">
    <source>
        <dbReference type="ARBA" id="ARBA00023136"/>
    </source>
</evidence>
<dbReference type="CDD" id="cd06581">
    <property type="entry name" value="TM_PBP1_LivM_like"/>
    <property type="match status" value="1"/>
</dbReference>
<keyword evidence="3" id="KW-0813">Transport</keyword>
<keyword evidence="4" id="KW-1003">Cell membrane</keyword>